<dbReference type="PANTHER" id="PTHR13112:SF0">
    <property type="entry name" value="FI21285P1"/>
    <property type="match status" value="1"/>
</dbReference>
<feature type="compositionally biased region" description="Polar residues" evidence="5">
    <location>
        <begin position="301"/>
        <end position="311"/>
    </location>
</feature>
<feature type="domain" description="UPF3" evidence="6">
    <location>
        <begin position="6"/>
        <end position="168"/>
    </location>
</feature>
<evidence type="ECO:0000313" key="8">
    <source>
        <dbReference type="Proteomes" id="UP001151287"/>
    </source>
</evidence>
<dbReference type="SUPFAM" id="SSF54928">
    <property type="entry name" value="RNA-binding domain, RBD"/>
    <property type="match status" value="1"/>
</dbReference>
<feature type="compositionally biased region" description="Low complexity" evidence="5">
    <location>
        <begin position="175"/>
        <end position="196"/>
    </location>
</feature>
<evidence type="ECO:0000256" key="4">
    <source>
        <dbReference type="ARBA" id="ARBA00023242"/>
    </source>
</evidence>
<evidence type="ECO:0000256" key="5">
    <source>
        <dbReference type="SAM" id="MobiDB-lite"/>
    </source>
</evidence>
<feature type="compositionally biased region" description="Basic and acidic residues" evidence="5">
    <location>
        <begin position="324"/>
        <end position="343"/>
    </location>
</feature>
<comment type="subcellular location">
    <subcellularLocation>
        <location evidence="1">Nucleus</location>
    </subcellularLocation>
</comment>
<evidence type="ECO:0000256" key="3">
    <source>
        <dbReference type="ARBA" id="ARBA00023161"/>
    </source>
</evidence>
<feature type="compositionally biased region" description="Basic and acidic residues" evidence="5">
    <location>
        <begin position="218"/>
        <end position="241"/>
    </location>
</feature>
<keyword evidence="4" id="KW-0539">Nucleus</keyword>
<keyword evidence="8" id="KW-1185">Reference proteome</keyword>
<dbReference type="Pfam" id="PF03467">
    <property type="entry name" value="Smg4_UPF3"/>
    <property type="match status" value="1"/>
</dbReference>
<accession>A0A9Q0CN30</accession>
<feature type="region of interest" description="Disordered" evidence="5">
    <location>
        <begin position="301"/>
        <end position="380"/>
    </location>
</feature>
<feature type="region of interest" description="Disordered" evidence="5">
    <location>
        <begin position="412"/>
        <end position="480"/>
    </location>
</feature>
<reference evidence="7" key="1">
    <citation type="journal article" date="2022" name="Cell">
        <title>Repeat-based holocentromeres influence genome architecture and karyotype evolution.</title>
        <authorList>
            <person name="Hofstatter P.G."/>
            <person name="Thangavel G."/>
            <person name="Lux T."/>
            <person name="Neumann P."/>
            <person name="Vondrak T."/>
            <person name="Novak P."/>
            <person name="Zhang M."/>
            <person name="Costa L."/>
            <person name="Castellani M."/>
            <person name="Scott A."/>
            <person name="Toegelov H."/>
            <person name="Fuchs J."/>
            <person name="Mata-Sucre Y."/>
            <person name="Dias Y."/>
            <person name="Vanzela A.L.L."/>
            <person name="Huettel B."/>
            <person name="Almeida C.C.S."/>
            <person name="Simkova H."/>
            <person name="Souza G."/>
            <person name="Pedrosa-Harand A."/>
            <person name="Macas J."/>
            <person name="Mayer K.F.X."/>
            <person name="Houben A."/>
            <person name="Marques A."/>
        </authorList>
    </citation>
    <scope>NUCLEOTIDE SEQUENCE</scope>
    <source>
        <strain evidence="7">RhyBre1mFocal</strain>
    </source>
</reference>
<evidence type="ECO:0000259" key="6">
    <source>
        <dbReference type="Pfam" id="PF03467"/>
    </source>
</evidence>
<sequence>MKDPLNRTKVVLRHLPPSLPHQAIMDQIDARFSGRYDWVQFRHGKTSTKHQRYSRVYLNFLSSQDVVDFAEFFNGRSFVNEKGAQFKAVVEYAPSQRVPKASSKKDGREGTIDKDPDYVQFLEQISKPVESLPSAEIQLERKEAEKAAAGKEAPVVTPLMVFIRQKRAAKNGPPRSSAGSSRVSSSRKSVSIHSSSPNASSKRSDRRRGSNSTYVVKDGSKEKPMYILASRREEQTNKNKDVTISASKNSDTPAASSGAIAGSSIAVEAGRGKIILLKPKGKETLQDSDAPALQQNMVLTRSSPVQTSNNEPSERIVRGINSNRDLRPTRGTSDDRTPMDERYGTVNTPSVEKMDRSNRSRDRPDRGVWTPLRYSDRPQNLSGLVERGSFSHHAPVHGERKAEIVSVRRDEMRGHGNGRGNMSSLENGSQRHSNRRGPPRGPKEVESSMGISEGKHSKRATSGYNAHERQVWVQKTGSAS</sequence>
<organism evidence="7 8">
    <name type="scientific">Rhynchospora breviuscula</name>
    <dbReference type="NCBI Taxonomy" id="2022672"/>
    <lineage>
        <taxon>Eukaryota</taxon>
        <taxon>Viridiplantae</taxon>
        <taxon>Streptophyta</taxon>
        <taxon>Embryophyta</taxon>
        <taxon>Tracheophyta</taxon>
        <taxon>Spermatophyta</taxon>
        <taxon>Magnoliopsida</taxon>
        <taxon>Liliopsida</taxon>
        <taxon>Poales</taxon>
        <taxon>Cyperaceae</taxon>
        <taxon>Cyperoideae</taxon>
        <taxon>Rhynchosporeae</taxon>
        <taxon>Rhynchospora</taxon>
    </lineage>
</organism>
<dbReference type="Proteomes" id="UP001151287">
    <property type="component" value="Unassembled WGS sequence"/>
</dbReference>
<dbReference type="AlphaFoldDB" id="A0A9Q0CN30"/>
<keyword evidence="3" id="KW-0866">Nonsense-mediated mRNA decay</keyword>
<comment type="similarity">
    <text evidence="2">Belongs to the RENT3 family.</text>
</comment>
<dbReference type="InterPro" id="IPR005120">
    <property type="entry name" value="UPF3_dom"/>
</dbReference>
<proteinExistence type="inferred from homology"/>
<dbReference type="GO" id="GO:0005737">
    <property type="term" value="C:cytoplasm"/>
    <property type="evidence" value="ECO:0007669"/>
    <property type="project" value="TreeGrafter"/>
</dbReference>
<dbReference type="GO" id="GO:0005730">
    <property type="term" value="C:nucleolus"/>
    <property type="evidence" value="ECO:0007669"/>
    <property type="project" value="TreeGrafter"/>
</dbReference>
<evidence type="ECO:0000256" key="1">
    <source>
        <dbReference type="ARBA" id="ARBA00004123"/>
    </source>
</evidence>
<evidence type="ECO:0000313" key="7">
    <source>
        <dbReference type="EMBL" id="KAJ1696424.1"/>
    </source>
</evidence>
<dbReference type="EMBL" id="JAMQYH010000002">
    <property type="protein sequence ID" value="KAJ1696424.1"/>
    <property type="molecule type" value="Genomic_DNA"/>
</dbReference>
<dbReference type="InterPro" id="IPR039722">
    <property type="entry name" value="Upf3"/>
</dbReference>
<feature type="compositionally biased region" description="Polar residues" evidence="5">
    <location>
        <begin position="242"/>
        <end position="253"/>
    </location>
</feature>
<feature type="region of interest" description="Disordered" evidence="5">
    <location>
        <begin position="97"/>
        <end position="116"/>
    </location>
</feature>
<dbReference type="GO" id="GO:0003729">
    <property type="term" value="F:mRNA binding"/>
    <property type="evidence" value="ECO:0007669"/>
    <property type="project" value="TreeGrafter"/>
</dbReference>
<dbReference type="GO" id="GO:0000184">
    <property type="term" value="P:nuclear-transcribed mRNA catabolic process, nonsense-mediated decay"/>
    <property type="evidence" value="ECO:0007669"/>
    <property type="project" value="UniProtKB-KW"/>
</dbReference>
<comment type="caution">
    <text evidence="7">The sequence shown here is derived from an EMBL/GenBank/DDBJ whole genome shotgun (WGS) entry which is preliminary data.</text>
</comment>
<feature type="compositionally biased region" description="Basic and acidic residues" evidence="5">
    <location>
        <begin position="352"/>
        <end position="366"/>
    </location>
</feature>
<feature type="region of interest" description="Disordered" evidence="5">
    <location>
        <begin position="166"/>
        <end position="258"/>
    </location>
</feature>
<name>A0A9Q0CN30_9POAL</name>
<gene>
    <name evidence="7" type="ORF">LUZ63_004936</name>
</gene>
<dbReference type="Gene3D" id="3.30.70.330">
    <property type="match status" value="1"/>
</dbReference>
<feature type="compositionally biased region" description="Polar residues" evidence="5">
    <location>
        <begin position="420"/>
        <end position="431"/>
    </location>
</feature>
<dbReference type="InterPro" id="IPR012677">
    <property type="entry name" value="Nucleotide-bd_a/b_plait_sf"/>
</dbReference>
<dbReference type="InterPro" id="IPR035979">
    <property type="entry name" value="RBD_domain_sf"/>
</dbReference>
<feature type="compositionally biased region" description="Basic and acidic residues" evidence="5">
    <location>
        <begin position="103"/>
        <end position="116"/>
    </location>
</feature>
<dbReference type="GO" id="GO:0045727">
    <property type="term" value="P:positive regulation of translation"/>
    <property type="evidence" value="ECO:0007669"/>
    <property type="project" value="TreeGrafter"/>
</dbReference>
<protein>
    <recommendedName>
        <fullName evidence="6">UPF3 domain-containing protein</fullName>
    </recommendedName>
</protein>
<evidence type="ECO:0000256" key="2">
    <source>
        <dbReference type="ARBA" id="ARBA00005991"/>
    </source>
</evidence>
<dbReference type="OrthoDB" id="18087at2759"/>
<dbReference type="CDD" id="cd12455">
    <property type="entry name" value="RRM_like_Smg4_UPF3"/>
    <property type="match status" value="1"/>
</dbReference>
<dbReference type="PANTHER" id="PTHR13112">
    <property type="entry name" value="UPF3 REGULATOR OF NONSENSE TRANSCRIPTS-LIKE PROTEIN"/>
    <property type="match status" value="1"/>
</dbReference>